<protein>
    <submittedName>
        <fullName evidence="2">Uncharacterized protein</fullName>
    </submittedName>
</protein>
<organism evidence="2">
    <name type="scientific">Rhodopseudomonas palustris (strain BisB18)</name>
    <dbReference type="NCBI Taxonomy" id="316056"/>
    <lineage>
        <taxon>Bacteria</taxon>
        <taxon>Pseudomonadati</taxon>
        <taxon>Pseudomonadota</taxon>
        <taxon>Alphaproteobacteria</taxon>
        <taxon>Hyphomicrobiales</taxon>
        <taxon>Nitrobacteraceae</taxon>
        <taxon>Rhodopseudomonas</taxon>
    </lineage>
</organism>
<dbReference type="KEGG" id="rpc:RPC_4514"/>
<accession>Q20XU9</accession>
<feature type="region of interest" description="Disordered" evidence="1">
    <location>
        <begin position="177"/>
        <end position="252"/>
    </location>
</feature>
<gene>
    <name evidence="2" type="ordered locus">RPC_4514</name>
</gene>
<evidence type="ECO:0000313" key="2">
    <source>
        <dbReference type="EMBL" id="ABD90037.1"/>
    </source>
</evidence>
<dbReference type="PANTHER" id="PTHR48148:SF2">
    <property type="entry name" value="PA14 DOMAIN-CONTAINING PROTEIN"/>
    <property type="match status" value="1"/>
</dbReference>
<evidence type="ECO:0000256" key="1">
    <source>
        <dbReference type="SAM" id="MobiDB-lite"/>
    </source>
</evidence>
<feature type="compositionally biased region" description="Low complexity" evidence="1">
    <location>
        <begin position="182"/>
        <end position="242"/>
    </location>
</feature>
<dbReference type="HOGENOM" id="CLU_246228_0_0_5"/>
<dbReference type="STRING" id="316056.RPC_4514"/>
<proteinExistence type="predicted"/>
<name>Q20XU9_RHOPB</name>
<reference evidence="2" key="1">
    <citation type="submission" date="2006-03" db="EMBL/GenBank/DDBJ databases">
        <title>Complete sequence of Rhodopseudomonas palustris BisB18.</title>
        <authorList>
            <consortium name="US DOE Joint Genome Institute"/>
            <person name="Copeland A."/>
            <person name="Lucas S."/>
            <person name="Lapidus A."/>
            <person name="Barry K."/>
            <person name="Detter J.C."/>
            <person name="Glavina del Rio T."/>
            <person name="Hammon N."/>
            <person name="Israni S."/>
            <person name="Dalin E."/>
            <person name="Tice H."/>
            <person name="Pitluck S."/>
            <person name="Chain P."/>
            <person name="Malfatti S."/>
            <person name="Shin M."/>
            <person name="Vergez L."/>
            <person name="Schmutz J."/>
            <person name="Larimer F."/>
            <person name="Land M."/>
            <person name="Hauser L."/>
            <person name="Pelletier D.A."/>
            <person name="Kyrpides N."/>
            <person name="Anderson I."/>
            <person name="Oda Y."/>
            <person name="Harwood C.S."/>
            <person name="Richardson P."/>
        </authorList>
    </citation>
    <scope>NUCLEOTIDE SEQUENCE [LARGE SCALE GENOMIC DNA]</scope>
    <source>
        <strain evidence="2">BisB18</strain>
    </source>
</reference>
<dbReference type="EMBL" id="CP000301">
    <property type="protein sequence ID" value="ABD90037.1"/>
    <property type="molecule type" value="Genomic_DNA"/>
</dbReference>
<sequence length="1554" mass="148744">MAAENQTTTSMLDSKLYEAFDQFSGLGPADAVSKTTMPQVNSVQDTTPNGSRILTGDNLIGATGSLANSVQTQTNLFSSSVDPGVVAGDSESSLSTGSLGRTAQVPVNPEAADANLTAASTAAQGAGVATGGVGGAATAPQVVAPQAAAAPQGAAAPAAAPTDAGAAVPTNSGGVTTGGGIITTPAPIVNPATTAPVTPGGTPDTPDTSGATGSVVPTGTTTDPGSPGAGGQTNSTGGSTTPPAGPATPDTDLNVALGAANVPLLNTVGSTAAVSLDPVETLLGRDIDIDLGAAIDLAPVTATVANIGNGLGDVVGNLDNLGNLVGSNLPTTPPAGPATPDTDLNVALAATNVPLLNTLGAAVAVPLDPVESLLGRDIDIDLGAAIDLAPVTAAVASLGDVVGSLGNLVGGNLPTPPPAGPSTPDTDLNVALAATNVPLLNTLGAAVAVPLDPVESFLGRDIDIDLGAAIDLAPVNATVANVGDVVGSLGNLLGGGNLANTPPAGPSPSDTDLNLSLGATNVPLLNTLGAAVAVPLDPVESLLGRDINIDLGAAIDLAPVTATVANVGDVVGSLGNLLVGGNLANTPPAGPSPSDTDLNLSLGATNVPLLNTLGAAVAVPLDPVESLLGRDIDIDLGAAIDLAPVTAAVASLGDVVGNLLGGGNLPTTAPAGPSTPDTDLNVALGATNVPLLNTLGTAVAVPLDPVESLLGRDIDIDLAAAIDLAPVNATVANVGDVVGSLGNLLGGGNLANTPPAGPSPSDTDLNLSLGATNVPLLNTLGAAVAVPLDPVESLLGRDIDIDLGAAIDLAPVTATVANVGDVVGSLGNLLGGGNLANTPPAGPSPSDTDLNLSLGATNVPLLNTLGAAVAVPLDPVESLLGRDIDIDIAAAIDLAPVNATVANIGDGLGDVVGRLVGGNLANTPPAGPSPSDTDLNLSLGATNVPLLNTLGSTAAVSLDPVETLLGRDIDIDLGAALNLAPVTGTVANIGNGLGDVVGNLGNLDNLVGGNLPAGPSAPDTDLNVALGATNVPLLNTLGAAVAVPLDPVETLLGRDIDIDVGAASDLAPVTAAVASVGDGLGGLVDNLGSLGGSTPPAGPSSPDTDLNVALGATNVPLLNTVGSTAAVSLDPVETLLGRDIDIDVGAAIDLAPVTATVANIGNGLGDVVGNLLGGGNLPTTAPAGPSTPDTDLNVALGATNVPLLNTLGAAVAVPLDPVESLLGRDINIDLGAAIDLAPVNATVANVGDVVGSLGNLVGGNLANTPPAGPSPSDTDLNLSLGATNVPLLNTLGAAVAVPLDPVESLLGRDIDIDVGLLANLDVLSSGLIPSSAAAISAADLDSSATMAATSVPVAAPLLATAAAPIASIVDIASGLTSATPSSAGIGAVTPAATSTIASSVLTSIAPMSPFAATSSATTATTDVLAKVVSGAIETMSAIDSHVASTTSVLSSSLSSTLSTLNGGNFSISGLSLVAPSISTPSAIATTDTHSVLGSSSVIAASTSLLTSSHSPTTSTPSVSVAPVISMPTAPTPTGSTSLLAALTAKTVSSFGFHF</sequence>
<dbReference type="PANTHER" id="PTHR48148">
    <property type="entry name" value="KERATINOCYTE PROLINE-RICH PROTEIN"/>
    <property type="match status" value="1"/>
</dbReference>